<dbReference type="EMBL" id="OX458333">
    <property type="protein sequence ID" value="CAI8837398.1"/>
    <property type="molecule type" value="Genomic_DNA"/>
</dbReference>
<keyword evidence="2" id="KW-1185">Reference proteome</keyword>
<evidence type="ECO:0008006" key="3">
    <source>
        <dbReference type="Google" id="ProtNLM"/>
    </source>
</evidence>
<proteinExistence type="predicted"/>
<name>A0ABN8X7Y5_9GAMM</name>
<evidence type="ECO:0000313" key="2">
    <source>
        <dbReference type="Proteomes" id="UP001162030"/>
    </source>
</evidence>
<reference evidence="1 2" key="1">
    <citation type="submission" date="2023-03" db="EMBL/GenBank/DDBJ databases">
        <authorList>
            <person name="Pearce D."/>
        </authorList>
    </citation>
    <scope>NUCLEOTIDE SEQUENCE [LARGE SCALE GENOMIC DNA]</scope>
    <source>
        <strain evidence="1">Msz</strain>
    </source>
</reference>
<accession>A0ABN8X7Y5</accession>
<evidence type="ECO:0000313" key="1">
    <source>
        <dbReference type="EMBL" id="CAI8837398.1"/>
    </source>
</evidence>
<sequence length="73" mass="8319">MRKTAALFRVSPNTVHVLKKLFIETCHWLRSPVMAVVCGASLLRANFTCRPCFVRRWSSRWRNSAGATLIPMA</sequence>
<organism evidence="1 2">
    <name type="scientific">Methylocaldum szegediense</name>
    <dbReference type="NCBI Taxonomy" id="73780"/>
    <lineage>
        <taxon>Bacteria</taxon>
        <taxon>Pseudomonadati</taxon>
        <taxon>Pseudomonadota</taxon>
        <taxon>Gammaproteobacteria</taxon>
        <taxon>Methylococcales</taxon>
        <taxon>Methylococcaceae</taxon>
        <taxon>Methylocaldum</taxon>
    </lineage>
</organism>
<protein>
    <recommendedName>
        <fullName evidence="3">Transposase</fullName>
    </recommendedName>
</protein>
<gene>
    <name evidence="1" type="ORF">MSZNOR_2262</name>
</gene>
<dbReference type="Proteomes" id="UP001162030">
    <property type="component" value="Chromosome"/>
</dbReference>